<gene>
    <name evidence="1" type="ORF">SCHPADRAFT_941118</name>
</gene>
<dbReference type="OrthoDB" id="2884925at2759"/>
<sequence>MSEGVLHALEVSASNTRSEDFIKRQVFEITKWECGKRLADFELQNRTNDAVGAEMVSKLLHDAHSADIMKTTLDLLLVSVTNLQVAFMAHVDPLISKLSKGFASLPEELITVVFKYTCVEIGTKQAVWLSHVSRTFRRIALSEADLWTTLHSHARSNELETYISRSREADLHVVVNITSNDYDEDLRPFFALCFSSAARLNSISITALLDDECYPANLALSNTMMDVDHGERQLVFPRLRELGIFHYKRDRLMFGMSSDNLAFGNFSPSWDAPALKIIRCQDYIPTPTTPAFTSVTSFSLKLTFRLEDDSEYIGWLLEFLESASTLSDFDLEISEAERWRITEPLVLNTAMCPSITSFSFRIASLKIPRGTDAVLAPFMRSLQMPKLERLSFSAELFHKKLADRDDSLSQSYAISAVVEAALPAPLIHTRLTSLNLAITWQPPTKLQWTKIEDSLKSKEFVIPLDRIPFVTELSLSSNFQATFTGPHSKREYYAANRSCALRELRLRDCDYMDICELKEIVQSLKDFGAWDALKGLTLENCTSVAPDEALEVVGPERLTYIGEIIEDLAQSSDEDL</sequence>
<name>A0A0H2RSW8_9AGAM</name>
<proteinExistence type="predicted"/>
<keyword evidence="2" id="KW-1185">Reference proteome</keyword>
<evidence type="ECO:0000313" key="1">
    <source>
        <dbReference type="EMBL" id="KLO12548.1"/>
    </source>
</evidence>
<reference evidence="1 2" key="1">
    <citation type="submission" date="2015-04" db="EMBL/GenBank/DDBJ databases">
        <title>Complete genome sequence of Schizopora paradoxa KUC8140, a cosmopolitan wood degrader in East Asia.</title>
        <authorList>
            <consortium name="DOE Joint Genome Institute"/>
            <person name="Min B."/>
            <person name="Park H."/>
            <person name="Jang Y."/>
            <person name="Kim J.-J."/>
            <person name="Kim K.H."/>
            <person name="Pangilinan J."/>
            <person name="Lipzen A."/>
            <person name="Riley R."/>
            <person name="Grigoriev I.V."/>
            <person name="Spatafora J.W."/>
            <person name="Choi I.-G."/>
        </authorList>
    </citation>
    <scope>NUCLEOTIDE SEQUENCE [LARGE SCALE GENOMIC DNA]</scope>
    <source>
        <strain evidence="1 2">KUC8140</strain>
    </source>
</reference>
<organism evidence="1 2">
    <name type="scientific">Schizopora paradoxa</name>
    <dbReference type="NCBI Taxonomy" id="27342"/>
    <lineage>
        <taxon>Eukaryota</taxon>
        <taxon>Fungi</taxon>
        <taxon>Dikarya</taxon>
        <taxon>Basidiomycota</taxon>
        <taxon>Agaricomycotina</taxon>
        <taxon>Agaricomycetes</taxon>
        <taxon>Hymenochaetales</taxon>
        <taxon>Schizoporaceae</taxon>
        <taxon>Schizopora</taxon>
    </lineage>
</organism>
<protein>
    <recommendedName>
        <fullName evidence="3">F-box domain-containing protein</fullName>
    </recommendedName>
</protein>
<dbReference type="EMBL" id="KQ085975">
    <property type="protein sequence ID" value="KLO12548.1"/>
    <property type="molecule type" value="Genomic_DNA"/>
</dbReference>
<dbReference type="InParanoid" id="A0A0H2RSW8"/>
<evidence type="ECO:0008006" key="3">
    <source>
        <dbReference type="Google" id="ProtNLM"/>
    </source>
</evidence>
<accession>A0A0H2RSW8</accession>
<dbReference type="AlphaFoldDB" id="A0A0H2RSW8"/>
<evidence type="ECO:0000313" key="2">
    <source>
        <dbReference type="Proteomes" id="UP000053477"/>
    </source>
</evidence>
<dbReference type="Proteomes" id="UP000053477">
    <property type="component" value="Unassembled WGS sequence"/>
</dbReference>